<dbReference type="EMBL" id="CABVPX010000005">
    <property type="protein sequence ID" value="VWB35649.1"/>
    <property type="molecule type" value="Genomic_DNA"/>
</dbReference>
<reference evidence="1 2" key="1">
    <citation type="submission" date="2019-09" db="EMBL/GenBank/DDBJ databases">
        <authorList>
            <person name="Depoorter E."/>
        </authorList>
    </citation>
    <scope>NUCLEOTIDE SEQUENCE [LARGE SCALE GENOMIC DNA]</scope>
    <source>
        <strain evidence="1">LMG 24066</strain>
    </source>
</reference>
<evidence type="ECO:0000313" key="1">
    <source>
        <dbReference type="EMBL" id="VWB35649.1"/>
    </source>
</evidence>
<sequence length="246" mass="26692">MSRQIRMTFRTMGIAMSVVGALAGCVVGPTNSSYPQPQLVAAQKDANARYTQTLTSFIAFASNAKSDSRARILEAYQGVLYQYSLAAVSYVQLVYPSMQALPPALQPLPAPAGTPTIADVDRDYEHMLGMKVAMWDIGTAALWGKTSKMSIPRYRGAISPSMPVTPPLPPFQDARDPKYARLVAMTKQVEDAQTAEFEQKRQADSREIARAINAPKGSSYSAPQQQQGVQRWCTQSGGGVIGRVPC</sequence>
<proteinExistence type="predicted"/>
<accession>A0A9Q9SFF4</accession>
<name>A0A9Q9SFF4_9BURK</name>
<comment type="caution">
    <text evidence="1">The sequence shown here is derived from an EMBL/GenBank/DDBJ whole genome shotgun (WGS) entry which is preliminary data.</text>
</comment>
<gene>
    <name evidence="1" type="ORF">BAR24066_01555</name>
</gene>
<dbReference type="Proteomes" id="UP000494172">
    <property type="component" value="Unassembled WGS sequence"/>
</dbReference>
<dbReference type="PROSITE" id="PS51257">
    <property type="entry name" value="PROKAR_LIPOPROTEIN"/>
    <property type="match status" value="1"/>
</dbReference>
<protein>
    <recommendedName>
        <fullName evidence="3">Lipoprotein</fullName>
    </recommendedName>
</protein>
<dbReference type="AlphaFoldDB" id="A0A9Q9SFF4"/>
<dbReference type="RefSeq" id="WP_174991992.1">
    <property type="nucleotide sequence ID" value="NZ_CABVPX010000005.1"/>
</dbReference>
<evidence type="ECO:0000313" key="2">
    <source>
        <dbReference type="Proteomes" id="UP000494172"/>
    </source>
</evidence>
<organism evidence="1 2">
    <name type="scientific">Burkholderia arboris</name>
    <dbReference type="NCBI Taxonomy" id="488730"/>
    <lineage>
        <taxon>Bacteria</taxon>
        <taxon>Pseudomonadati</taxon>
        <taxon>Pseudomonadota</taxon>
        <taxon>Betaproteobacteria</taxon>
        <taxon>Burkholderiales</taxon>
        <taxon>Burkholderiaceae</taxon>
        <taxon>Burkholderia</taxon>
        <taxon>Burkholderia cepacia complex</taxon>
    </lineage>
</organism>
<evidence type="ECO:0008006" key="3">
    <source>
        <dbReference type="Google" id="ProtNLM"/>
    </source>
</evidence>